<organism evidence="1 2">
    <name type="scientific">Luteolibacter arcticus</name>
    <dbReference type="NCBI Taxonomy" id="1581411"/>
    <lineage>
        <taxon>Bacteria</taxon>
        <taxon>Pseudomonadati</taxon>
        <taxon>Verrucomicrobiota</taxon>
        <taxon>Verrucomicrobiia</taxon>
        <taxon>Verrucomicrobiales</taxon>
        <taxon>Verrucomicrobiaceae</taxon>
        <taxon>Luteolibacter</taxon>
    </lineage>
</organism>
<dbReference type="Proteomes" id="UP001320876">
    <property type="component" value="Unassembled WGS sequence"/>
</dbReference>
<protein>
    <submittedName>
        <fullName evidence="1">Uncharacterized protein</fullName>
    </submittedName>
</protein>
<evidence type="ECO:0000313" key="2">
    <source>
        <dbReference type="Proteomes" id="UP001320876"/>
    </source>
</evidence>
<name>A0ABT3GCB7_9BACT</name>
<keyword evidence="2" id="KW-1185">Reference proteome</keyword>
<evidence type="ECO:0000313" key="1">
    <source>
        <dbReference type="EMBL" id="MCW1921266.1"/>
    </source>
</evidence>
<reference evidence="1 2" key="1">
    <citation type="submission" date="2022-10" db="EMBL/GenBank/DDBJ databases">
        <title>Luteolibacter arcticus strain CCTCC AB 2014275, whole genome shotgun sequencing project.</title>
        <authorList>
            <person name="Zhao G."/>
            <person name="Shen L."/>
        </authorList>
    </citation>
    <scope>NUCLEOTIDE SEQUENCE [LARGE SCALE GENOMIC DNA]</scope>
    <source>
        <strain evidence="1 2">CCTCC AB 2014275</strain>
    </source>
</reference>
<dbReference type="RefSeq" id="WP_264485375.1">
    <property type="nucleotide sequence ID" value="NZ_JAPDDT010000001.1"/>
</dbReference>
<gene>
    <name evidence="1" type="ORF">OKA05_01800</name>
</gene>
<sequence length="57" mass="6165">MNGDFLRAHVPLFEVFEEQRLNEIAAGSRTEAFAPDEANAANLGNGAQGFIDGIQDE</sequence>
<proteinExistence type="predicted"/>
<dbReference type="EMBL" id="JAPDDT010000001">
    <property type="protein sequence ID" value="MCW1921266.1"/>
    <property type="molecule type" value="Genomic_DNA"/>
</dbReference>
<comment type="caution">
    <text evidence="1">The sequence shown here is derived from an EMBL/GenBank/DDBJ whole genome shotgun (WGS) entry which is preliminary data.</text>
</comment>
<accession>A0ABT3GCB7</accession>